<evidence type="ECO:0000313" key="3">
    <source>
        <dbReference type="Proteomes" id="UP000618943"/>
    </source>
</evidence>
<dbReference type="Proteomes" id="UP000618943">
    <property type="component" value="Unassembled WGS sequence"/>
</dbReference>
<evidence type="ECO:0008006" key="4">
    <source>
        <dbReference type="Google" id="ProtNLM"/>
    </source>
</evidence>
<gene>
    <name evidence="2" type="ORF">JFL43_17030</name>
</gene>
<feature type="signal peptide" evidence="1">
    <location>
        <begin position="1"/>
        <end position="22"/>
    </location>
</feature>
<sequence length="127" mass="14404">MKFSRVLLLIAMSILWLVSCSDKDVTVHTTEKPDAAEILELDSNADIFQWEDSIYKTEIDWVDELELVEKEQVGKIEFEASNPEEFKNGAANKLPIGAEIYSVKDHNDILIVKSETEVKRYLVGSEG</sequence>
<comment type="caution">
    <text evidence="2">The sequence shown here is derived from an EMBL/GenBank/DDBJ whole genome shotgun (WGS) entry which is preliminary data.</text>
</comment>
<keyword evidence="3" id="KW-1185">Reference proteome</keyword>
<reference evidence="2 3" key="1">
    <citation type="submission" date="2020-12" db="EMBL/GenBank/DDBJ databases">
        <title>YIM B01967 draft genome.</title>
        <authorList>
            <person name="Yan X."/>
        </authorList>
    </citation>
    <scope>NUCLEOTIDE SEQUENCE [LARGE SCALE GENOMIC DNA]</scope>
    <source>
        <strain evidence="2 3">YIM B01967</strain>
    </source>
</reference>
<evidence type="ECO:0000313" key="2">
    <source>
        <dbReference type="EMBL" id="MBK3496530.1"/>
    </source>
</evidence>
<evidence type="ECO:0000256" key="1">
    <source>
        <dbReference type="SAM" id="SignalP"/>
    </source>
</evidence>
<organism evidence="2 3">
    <name type="scientific">Viridibacillus soli</name>
    <dbReference type="NCBI Taxonomy" id="2798301"/>
    <lineage>
        <taxon>Bacteria</taxon>
        <taxon>Bacillati</taxon>
        <taxon>Bacillota</taxon>
        <taxon>Bacilli</taxon>
        <taxon>Bacillales</taxon>
        <taxon>Caryophanaceae</taxon>
        <taxon>Viridibacillus</taxon>
    </lineage>
</organism>
<proteinExistence type="predicted"/>
<dbReference type="PROSITE" id="PS51257">
    <property type="entry name" value="PROKAR_LIPOPROTEIN"/>
    <property type="match status" value="1"/>
</dbReference>
<accession>A0ABS1HAV9</accession>
<dbReference type="RefSeq" id="WP_200749986.1">
    <property type="nucleotide sequence ID" value="NZ_JAEOAH010000033.1"/>
</dbReference>
<feature type="chain" id="PRO_5047328709" description="Lipoprotein" evidence="1">
    <location>
        <begin position="23"/>
        <end position="127"/>
    </location>
</feature>
<dbReference type="EMBL" id="JAEOAH010000033">
    <property type="protein sequence ID" value="MBK3496530.1"/>
    <property type="molecule type" value="Genomic_DNA"/>
</dbReference>
<protein>
    <recommendedName>
        <fullName evidence="4">Lipoprotein</fullName>
    </recommendedName>
</protein>
<keyword evidence="1" id="KW-0732">Signal</keyword>
<name>A0ABS1HAV9_9BACL</name>